<dbReference type="SUPFAM" id="SSF54928">
    <property type="entry name" value="RNA-binding domain, RBD"/>
    <property type="match status" value="1"/>
</dbReference>
<evidence type="ECO:0000256" key="1">
    <source>
        <dbReference type="SAM" id="MobiDB-lite"/>
    </source>
</evidence>
<dbReference type="InterPro" id="IPR035979">
    <property type="entry name" value="RBD_domain_sf"/>
</dbReference>
<dbReference type="GO" id="GO:0003676">
    <property type="term" value="F:nucleic acid binding"/>
    <property type="evidence" value="ECO:0007669"/>
    <property type="project" value="InterPro"/>
</dbReference>
<proteinExistence type="predicted"/>
<accession>A0A481YN95</accession>
<gene>
    <name evidence="2" type="ORF">LCDPAC01_02160</name>
</gene>
<reference evidence="2" key="1">
    <citation type="journal article" date="2019" name="MBio">
        <title>Virus Genomes from Deep Sea Sediments Expand the Ocean Megavirome and Support Independent Origins of Viral Gigantism.</title>
        <authorList>
            <person name="Backstrom D."/>
            <person name="Yutin N."/>
            <person name="Jorgensen S.L."/>
            <person name="Dharamshi J."/>
            <person name="Homa F."/>
            <person name="Zaremba-Niedwiedzka K."/>
            <person name="Spang A."/>
            <person name="Wolf Y.I."/>
            <person name="Koonin E.V."/>
            <person name="Ettema T.J."/>
        </authorList>
    </citation>
    <scope>NUCLEOTIDE SEQUENCE</scope>
</reference>
<feature type="compositionally biased region" description="Basic and acidic residues" evidence="1">
    <location>
        <begin position="9"/>
        <end position="19"/>
    </location>
</feature>
<dbReference type="CDD" id="cd00590">
    <property type="entry name" value="RRM_SF"/>
    <property type="match status" value="1"/>
</dbReference>
<dbReference type="EMBL" id="MK500290">
    <property type="protein sequence ID" value="QBK84735.1"/>
    <property type="molecule type" value="Genomic_DNA"/>
</dbReference>
<name>A0A481YN95_9VIRU</name>
<feature type="region of interest" description="Disordered" evidence="1">
    <location>
        <begin position="1"/>
        <end position="31"/>
    </location>
</feature>
<organism evidence="2">
    <name type="scientific">Pithovirus LCDPAC01</name>
    <dbReference type="NCBI Taxonomy" id="2506600"/>
    <lineage>
        <taxon>Viruses</taxon>
        <taxon>Pithoviruses</taxon>
    </lineage>
</organism>
<protein>
    <submittedName>
        <fullName evidence="2">Uncharacterized protein</fullName>
    </submittedName>
</protein>
<sequence>MRTTHNTRWKRDQKSENRRYSNAKWGKQRKKKVPIPPVIDENLSVLTNQFQCFVDSKYYRTDTLTIGGAPRDALYDNRSIYLVTRNAEEKKVKEYCQNMVDYCVKLFGQFKKTNTDYKNITLTGKFNVNVIRRRDNSLVGYCILYVHDPVVYNLITGLNPNGSEKDGKFKVSIPEPTWDPQTTDYITQYFTIVSGKETNSLFSYNVPKGVTEDHLLNIFAPYSCSNIWEDDPYPKIKFNNTKNGGRNVTIRYRTINDASFALAMQKVTRLYISGKEVTIISGFARRR</sequence>
<evidence type="ECO:0000313" key="2">
    <source>
        <dbReference type="EMBL" id="QBK84735.1"/>
    </source>
</evidence>